<reference evidence="2 3" key="1">
    <citation type="journal article" date="2015" name="Genome Biol. Evol.">
        <title>Comparative Genomics of a Bacterivorous Green Alga Reveals Evolutionary Causalities and Consequences of Phago-Mixotrophic Mode of Nutrition.</title>
        <authorList>
            <person name="Burns J.A."/>
            <person name="Paasch A."/>
            <person name="Narechania A."/>
            <person name="Kim E."/>
        </authorList>
    </citation>
    <scope>NUCLEOTIDE SEQUENCE [LARGE SCALE GENOMIC DNA]</scope>
    <source>
        <strain evidence="2 3">PLY_AMNH</strain>
    </source>
</reference>
<evidence type="ECO:0000313" key="2">
    <source>
        <dbReference type="EMBL" id="KAK3244907.1"/>
    </source>
</evidence>
<name>A0AAE0BY38_9CHLO</name>
<proteinExistence type="predicted"/>
<dbReference type="EMBL" id="LGRX02031237">
    <property type="protein sequence ID" value="KAK3244907.1"/>
    <property type="molecule type" value="Genomic_DNA"/>
</dbReference>
<keyword evidence="3" id="KW-1185">Reference proteome</keyword>
<gene>
    <name evidence="2" type="ORF">CYMTET_45504</name>
</gene>
<dbReference type="Proteomes" id="UP001190700">
    <property type="component" value="Unassembled WGS sequence"/>
</dbReference>
<feature type="compositionally biased region" description="Acidic residues" evidence="1">
    <location>
        <begin position="80"/>
        <end position="102"/>
    </location>
</feature>
<protein>
    <submittedName>
        <fullName evidence="2">Uncharacterized protein</fullName>
    </submittedName>
</protein>
<comment type="caution">
    <text evidence="2">The sequence shown here is derived from an EMBL/GenBank/DDBJ whole genome shotgun (WGS) entry which is preliminary data.</text>
</comment>
<sequence>MHDFWPVQQTEAYYEEVTEISAENELTKWVGIAVEEFAEDKPARVRGWEKTGVLRALDPAFIAEAVALHDAGKLWPTEGSYEEAEVEQAPADDTDDVVEYPDGDGASGGGGGSKKLKSYRGLVALPEGSGKSPKLILERSSCVRRQGLTLESSSEDEDDPHDDALLTDSDQSVEDAYDIDVLTPGSLTILVASLTRNGQDEYGVLFRDCRKLK</sequence>
<evidence type="ECO:0000313" key="3">
    <source>
        <dbReference type="Proteomes" id="UP001190700"/>
    </source>
</evidence>
<feature type="region of interest" description="Disordered" evidence="1">
    <location>
        <begin position="80"/>
        <end position="113"/>
    </location>
</feature>
<evidence type="ECO:0000256" key="1">
    <source>
        <dbReference type="SAM" id="MobiDB-lite"/>
    </source>
</evidence>
<accession>A0AAE0BY38</accession>
<feature type="region of interest" description="Disordered" evidence="1">
    <location>
        <begin position="149"/>
        <end position="170"/>
    </location>
</feature>
<organism evidence="2 3">
    <name type="scientific">Cymbomonas tetramitiformis</name>
    <dbReference type="NCBI Taxonomy" id="36881"/>
    <lineage>
        <taxon>Eukaryota</taxon>
        <taxon>Viridiplantae</taxon>
        <taxon>Chlorophyta</taxon>
        <taxon>Pyramimonadophyceae</taxon>
        <taxon>Pyramimonadales</taxon>
        <taxon>Pyramimonadaceae</taxon>
        <taxon>Cymbomonas</taxon>
    </lineage>
</organism>
<dbReference type="AlphaFoldDB" id="A0AAE0BY38"/>